<dbReference type="InterPro" id="IPR020594">
    <property type="entry name" value="Ribosomal_bL9_bac/chp"/>
</dbReference>
<evidence type="ECO:0000313" key="11">
    <source>
        <dbReference type="EMBL" id="MCO6024715.1"/>
    </source>
</evidence>
<comment type="similarity">
    <text evidence="1 7">Belongs to the bacterial ribosomal protein bL9 family.</text>
</comment>
<comment type="function">
    <text evidence="7">Binds to the 23S rRNA.</text>
</comment>
<dbReference type="Pfam" id="PF01281">
    <property type="entry name" value="Ribosomal_L9_N"/>
    <property type="match status" value="1"/>
</dbReference>
<dbReference type="InterPro" id="IPR000244">
    <property type="entry name" value="Ribosomal_bL9"/>
</dbReference>
<comment type="caution">
    <text evidence="11">The sequence shown here is derived from an EMBL/GenBank/DDBJ whole genome shotgun (WGS) entry which is preliminary data.</text>
</comment>
<evidence type="ECO:0000256" key="3">
    <source>
        <dbReference type="ARBA" id="ARBA00022884"/>
    </source>
</evidence>
<dbReference type="InterPro" id="IPR036791">
    <property type="entry name" value="Ribosomal_bL9_C_sf"/>
</dbReference>
<name>A0ABT1BV98_9BACT</name>
<evidence type="ECO:0000256" key="5">
    <source>
        <dbReference type="ARBA" id="ARBA00023274"/>
    </source>
</evidence>
<dbReference type="RefSeq" id="WP_252760072.1">
    <property type="nucleotide sequence ID" value="NZ_JAMXLY010000005.1"/>
</dbReference>
<evidence type="ECO:0000256" key="6">
    <source>
        <dbReference type="ARBA" id="ARBA00035292"/>
    </source>
</evidence>
<keyword evidence="5 7" id="KW-0687">Ribonucleoprotein</keyword>
<evidence type="ECO:0000259" key="10">
    <source>
        <dbReference type="PROSITE" id="PS00651"/>
    </source>
</evidence>
<feature type="coiled-coil region" evidence="8">
    <location>
        <begin position="44"/>
        <end position="78"/>
    </location>
</feature>
<keyword evidence="12" id="KW-1185">Reference proteome</keyword>
<dbReference type="Gene3D" id="3.10.430.100">
    <property type="entry name" value="Ribosomal protein L9, C-terminal domain"/>
    <property type="match status" value="1"/>
</dbReference>
<evidence type="ECO:0000256" key="2">
    <source>
        <dbReference type="ARBA" id="ARBA00022730"/>
    </source>
</evidence>
<dbReference type="GO" id="GO:0005840">
    <property type="term" value="C:ribosome"/>
    <property type="evidence" value="ECO:0007669"/>
    <property type="project" value="UniProtKB-KW"/>
</dbReference>
<feature type="domain" description="Ribosomal protein L9" evidence="10">
    <location>
        <begin position="13"/>
        <end position="40"/>
    </location>
</feature>
<keyword evidence="8" id="KW-0175">Coiled coil</keyword>
<protein>
    <recommendedName>
        <fullName evidence="6 7">Large ribosomal subunit protein bL9</fullName>
    </recommendedName>
</protein>
<evidence type="ECO:0000256" key="1">
    <source>
        <dbReference type="ARBA" id="ARBA00010605"/>
    </source>
</evidence>
<dbReference type="InterPro" id="IPR036935">
    <property type="entry name" value="Ribosomal_bL9_N_sf"/>
</dbReference>
<dbReference type="Proteomes" id="UP001204015">
    <property type="component" value="Unassembled WGS sequence"/>
</dbReference>
<dbReference type="SUPFAM" id="SSF55653">
    <property type="entry name" value="Ribosomal protein L9 C-domain"/>
    <property type="match status" value="1"/>
</dbReference>
<keyword evidence="2 7" id="KW-0699">rRNA-binding</keyword>
<dbReference type="InterPro" id="IPR020069">
    <property type="entry name" value="Ribosomal_bL9_C"/>
</dbReference>
<keyword evidence="3 7" id="KW-0694">RNA-binding</keyword>
<gene>
    <name evidence="7 11" type="primary">rplI</name>
    <name evidence="11" type="ORF">NG821_02465</name>
</gene>
<dbReference type="NCBIfam" id="TIGR00158">
    <property type="entry name" value="L9"/>
    <property type="match status" value="1"/>
</dbReference>
<evidence type="ECO:0000256" key="7">
    <source>
        <dbReference type="HAMAP-Rule" id="MF_00503"/>
    </source>
</evidence>
<dbReference type="Gene3D" id="3.40.5.10">
    <property type="entry name" value="Ribosomal protein L9, N-terminal domain"/>
    <property type="match status" value="1"/>
</dbReference>
<reference evidence="11 12" key="1">
    <citation type="submission" date="2022-06" db="EMBL/GenBank/DDBJ databases">
        <title>A taxonomic note on the genus Prevotella: Description of four novel genera and emended description of the genera Hallella and Xylanibacter.</title>
        <authorList>
            <person name="Hitch T.C.A."/>
        </authorList>
    </citation>
    <scope>NUCLEOTIDE SEQUENCE [LARGE SCALE GENOMIC DNA]</scope>
    <source>
        <strain evidence="11 12">DSM 100619</strain>
    </source>
</reference>
<evidence type="ECO:0000256" key="8">
    <source>
        <dbReference type="SAM" id="Coils"/>
    </source>
</evidence>
<dbReference type="InterPro" id="IPR009027">
    <property type="entry name" value="Ribosomal_bL9/RNase_H1_N"/>
</dbReference>
<accession>A0ABT1BV98</accession>
<dbReference type="Pfam" id="PF03948">
    <property type="entry name" value="Ribosomal_L9_C"/>
    <property type="match status" value="1"/>
</dbReference>
<evidence type="ECO:0000256" key="9">
    <source>
        <dbReference type="SAM" id="MobiDB-lite"/>
    </source>
</evidence>
<feature type="region of interest" description="Disordered" evidence="9">
    <location>
        <begin position="146"/>
        <end position="197"/>
    </location>
</feature>
<organism evidence="11 12">
    <name type="scientific">Segatella cerevisiae</name>
    <dbReference type="NCBI Taxonomy" id="2053716"/>
    <lineage>
        <taxon>Bacteria</taxon>
        <taxon>Pseudomonadati</taxon>
        <taxon>Bacteroidota</taxon>
        <taxon>Bacteroidia</taxon>
        <taxon>Bacteroidales</taxon>
        <taxon>Prevotellaceae</taxon>
        <taxon>Segatella</taxon>
    </lineage>
</organism>
<evidence type="ECO:0000256" key="4">
    <source>
        <dbReference type="ARBA" id="ARBA00022980"/>
    </source>
</evidence>
<feature type="compositionally biased region" description="Basic and acidic residues" evidence="9">
    <location>
        <begin position="158"/>
        <end position="197"/>
    </location>
</feature>
<dbReference type="HAMAP" id="MF_00503">
    <property type="entry name" value="Ribosomal_bL9"/>
    <property type="match status" value="1"/>
</dbReference>
<proteinExistence type="inferred from homology"/>
<dbReference type="SUPFAM" id="SSF55658">
    <property type="entry name" value="L9 N-domain-like"/>
    <property type="match status" value="1"/>
</dbReference>
<dbReference type="EMBL" id="JAMXLY010000005">
    <property type="protein sequence ID" value="MCO6024715.1"/>
    <property type="molecule type" value="Genomic_DNA"/>
</dbReference>
<keyword evidence="4 7" id="KW-0689">Ribosomal protein</keyword>
<dbReference type="PROSITE" id="PS00651">
    <property type="entry name" value="RIBOSOMAL_L9"/>
    <property type="match status" value="1"/>
</dbReference>
<sequence length="197" mass="21460">MEVILKEDIIGLGYKNDIVKVKDGYGRNYLIPKRKAVIASVSARKQLAEDLKQQADKIATLKAEAEKKAEALKDVSLKIIVKVGPTGVTYGSVNVATVADELSKKGFDIDRKIITMHDIKKVGSYEATIHFFKDVEFKLPVEVAAEENEAPKAAPKKKSAEAPKAEKAEKAEPAAKEEKPEAADSQEAEKEEAPAAE</sequence>
<dbReference type="InterPro" id="IPR020070">
    <property type="entry name" value="Ribosomal_bL9_N"/>
</dbReference>
<evidence type="ECO:0000313" key="12">
    <source>
        <dbReference type="Proteomes" id="UP001204015"/>
    </source>
</evidence>
<dbReference type="PANTHER" id="PTHR21368">
    <property type="entry name" value="50S RIBOSOMAL PROTEIN L9"/>
    <property type="match status" value="1"/>
</dbReference>